<dbReference type="Pfam" id="PF14214">
    <property type="entry name" value="Helitron_like_N"/>
    <property type="match status" value="1"/>
</dbReference>
<dbReference type="Proteomes" id="UP000054636">
    <property type="component" value="Unassembled WGS sequence"/>
</dbReference>
<organism evidence="3 4">
    <name type="scientific">Phytophthora nicotianae</name>
    <name type="common">Potato buckeye rot agent</name>
    <name type="synonym">Phytophthora parasitica</name>
    <dbReference type="NCBI Taxonomy" id="4792"/>
    <lineage>
        <taxon>Eukaryota</taxon>
        <taxon>Sar</taxon>
        <taxon>Stramenopiles</taxon>
        <taxon>Oomycota</taxon>
        <taxon>Peronosporomycetes</taxon>
        <taxon>Peronosporales</taxon>
        <taxon>Peronosporaceae</taxon>
        <taxon>Phytophthora</taxon>
    </lineage>
</organism>
<dbReference type="AlphaFoldDB" id="A0A0W8CDK5"/>
<protein>
    <recommendedName>
        <fullName evidence="2">Helitron helicase-like domain-containing protein</fullName>
    </recommendedName>
</protein>
<accession>A0A0W8CDK5</accession>
<name>A0A0W8CDK5_PHYNI</name>
<reference evidence="3 4" key="1">
    <citation type="submission" date="2015-11" db="EMBL/GenBank/DDBJ databases">
        <title>Genomes and virulence difference between two physiological races of Phytophthora nicotianae.</title>
        <authorList>
            <person name="Liu H."/>
            <person name="Ma X."/>
            <person name="Yu H."/>
            <person name="Fang D."/>
            <person name="Li Y."/>
            <person name="Wang X."/>
            <person name="Wang W."/>
            <person name="Dong Y."/>
            <person name="Xiao B."/>
        </authorList>
    </citation>
    <scope>NUCLEOTIDE SEQUENCE [LARGE SCALE GENOMIC DNA]</scope>
    <source>
        <strain evidence="4">race 1</strain>
    </source>
</reference>
<dbReference type="EMBL" id="LNFP01002989">
    <property type="protein sequence ID" value="KUF82091.1"/>
    <property type="molecule type" value="Genomic_DNA"/>
</dbReference>
<comment type="caution">
    <text evidence="3">The sequence shown here is derived from an EMBL/GenBank/DDBJ whole genome shotgun (WGS) entry which is preliminary data.</text>
</comment>
<gene>
    <name evidence="3" type="ORF">AM588_10000337</name>
</gene>
<feature type="region of interest" description="Disordered" evidence="1">
    <location>
        <begin position="905"/>
        <end position="930"/>
    </location>
</feature>
<proteinExistence type="predicted"/>
<evidence type="ECO:0000259" key="2">
    <source>
        <dbReference type="Pfam" id="PF14214"/>
    </source>
</evidence>
<dbReference type="InterPro" id="IPR025476">
    <property type="entry name" value="Helitron_helicase-like"/>
</dbReference>
<evidence type="ECO:0000313" key="4">
    <source>
        <dbReference type="Proteomes" id="UP000054636"/>
    </source>
</evidence>
<feature type="region of interest" description="Disordered" evidence="1">
    <location>
        <begin position="381"/>
        <end position="401"/>
    </location>
</feature>
<feature type="domain" description="Helitron helicase-like" evidence="2">
    <location>
        <begin position="94"/>
        <end position="318"/>
    </location>
</feature>
<sequence>MCKTNECSVLERRIGLANTGTPVAVRELPVLSQAGRNREREREFEVRRSSFFANDISGTLLARIFPELFPFGRGHPGEQRHVKVSVQECIKYYTMLSERQFAEDALFTLVAFDKISMMSMYIQNHVRCQRFPHLLEGYDRLTSEQLGKALLENERRLQGCLPWRQADNSVAQKFLKTVEIGSRSVWGSNAERSQCRHKAFAYQTRFGQPALFVTLTPNSDNSLVLAHYTGVLSVDSLFDLLEARLPTKAELREASRENDCASARLFMRHVDAFIRHALGIDPRTRKKLSYRGLLGDVKAYFGMVESQGRGTLHIHLLIWLNHCPPNSTAVMKILGSPQGNVFRERVASYADSIVQNDLPISLDNYNCSSCGASHERLIGLQIPEQARKDPTGRSTKNRSRYRPAEPALVACGRCGAQFSSQHLIRNALLKARPECWPIWRQPLSPNEIEQQAVAESVCRSTKKKAVDIICDRESVHASYCCDLSIREREKLTADLLHQANHRQMPLCKADDDPFRNDTLARLLEISPPSTSDARMAQQAQDYMVASLAVLQNQHLWCHTTSCFKNSRVTKSDTYCRHRFPRCPVPGTSFQSSGVELKRTLGHEFINGFNYELMATFKCNHDIQVLLGGIDTTERIHYCCKYIAKPQKQLESQVAVAVAALKRREARENAEHTTTATGVDRLTMSRRRVAGMIYNLTNRQEIAGPLAALYLYHGSCCYSSARCVSLPLGDVVRQLMELENYSCNLVNSSEDATTSNFRAVSYLDDYIYRPKMLENLNLYEFTMWFFRKKHENAISLWLGFLDRHPLCKSHCLGKRYEEVVPVLQTFRFPRNEGQASSEKRYKYAVLSLVLFKPFRCLADLVSHSSDEQMWIDCYDQWKPQRSNFVEEIMNNMEDFYSGFERAKSAREEASVTSKPESLTPDGDTSGDENDDLFHGDELDFDDFVMEEDNQNRDLGDLWTSDDNIDAVLESMDLDPASCPTTTAPDDSIAPCSAFLGIVVC</sequence>
<evidence type="ECO:0000313" key="3">
    <source>
        <dbReference type="EMBL" id="KUF82091.1"/>
    </source>
</evidence>
<evidence type="ECO:0000256" key="1">
    <source>
        <dbReference type="SAM" id="MobiDB-lite"/>
    </source>
</evidence>